<keyword evidence="1" id="KW-0812">Transmembrane</keyword>
<feature type="transmembrane region" description="Helical" evidence="1">
    <location>
        <begin position="245"/>
        <end position="266"/>
    </location>
</feature>
<dbReference type="AlphaFoldDB" id="A0A261QZK0"/>
<feature type="transmembrane region" description="Helical" evidence="1">
    <location>
        <begin position="273"/>
        <end position="289"/>
    </location>
</feature>
<dbReference type="Gene3D" id="1.10.3730.20">
    <property type="match status" value="1"/>
</dbReference>
<proteinExistence type="predicted"/>
<feature type="transmembrane region" description="Helical" evidence="1">
    <location>
        <begin position="215"/>
        <end position="233"/>
    </location>
</feature>
<keyword evidence="4" id="KW-1185">Reference proteome</keyword>
<reference evidence="4" key="1">
    <citation type="submission" date="2017-05" db="EMBL/GenBank/DDBJ databases">
        <title>Complete and WGS of Bordetella genogroups.</title>
        <authorList>
            <person name="Spilker T."/>
            <person name="Lipuma J."/>
        </authorList>
    </citation>
    <scope>NUCLEOTIDE SEQUENCE [LARGE SCALE GENOMIC DNA]</scope>
    <source>
        <strain evidence="4">AU18089</strain>
    </source>
</reference>
<gene>
    <name evidence="3" type="ORF">CAL19_13875</name>
</gene>
<protein>
    <recommendedName>
        <fullName evidence="2">EamA domain-containing protein</fullName>
    </recommendedName>
</protein>
<accession>A0A261QZK0</accession>
<dbReference type="EMBL" id="NEVK01000006">
    <property type="protein sequence ID" value="OZI18141.1"/>
    <property type="molecule type" value="Genomic_DNA"/>
</dbReference>
<feature type="transmembrane region" description="Helical" evidence="1">
    <location>
        <begin position="37"/>
        <end position="54"/>
    </location>
</feature>
<dbReference type="RefSeq" id="WP_094797080.1">
    <property type="nucleotide sequence ID" value="NZ_NEVK01000006.1"/>
</dbReference>
<dbReference type="Pfam" id="PF00892">
    <property type="entry name" value="EamA"/>
    <property type="match status" value="1"/>
</dbReference>
<dbReference type="Proteomes" id="UP000216947">
    <property type="component" value="Unassembled WGS sequence"/>
</dbReference>
<feature type="transmembrane region" description="Helical" evidence="1">
    <location>
        <begin position="122"/>
        <end position="139"/>
    </location>
</feature>
<sequence length="290" mass="30677">MSPLAPGLLFLLASVSFSVTVAVLLKLARRYAIDVRQAIAANYAVTAALSWLVLRPTGAQLESAGASWWLLLVLGVLLPCGFMAMAQSVRYAGIVRSDAAQRLSLFLPLLAAFLLFGESVTARKAAAIALAFTALFCVLRRRAAGSQADAPAQAGAWVWPLGVWLAYGTVDILFKQMARAGAAFSGALLIAFLLAGCCMTGYLLLRRTAWQPRHLLAGVALGAANFGNIVTYIRAHQELPHHPALVFSAMNMGVIALGTVVGALAFREPLSRLNMLGLALAAAAIMLMMP</sequence>
<evidence type="ECO:0000313" key="4">
    <source>
        <dbReference type="Proteomes" id="UP000216947"/>
    </source>
</evidence>
<dbReference type="SUPFAM" id="SSF103481">
    <property type="entry name" value="Multidrug resistance efflux transporter EmrE"/>
    <property type="match status" value="2"/>
</dbReference>
<feature type="transmembrane region" description="Helical" evidence="1">
    <location>
        <begin position="6"/>
        <end position="25"/>
    </location>
</feature>
<feature type="transmembrane region" description="Helical" evidence="1">
    <location>
        <begin position="151"/>
        <end position="170"/>
    </location>
</feature>
<comment type="caution">
    <text evidence="3">The sequence shown here is derived from an EMBL/GenBank/DDBJ whole genome shotgun (WGS) entry which is preliminary data.</text>
</comment>
<feature type="transmembrane region" description="Helical" evidence="1">
    <location>
        <begin position="182"/>
        <end position="203"/>
    </location>
</feature>
<dbReference type="InterPro" id="IPR000620">
    <property type="entry name" value="EamA_dom"/>
</dbReference>
<name>A0A261QZK0_9BORD</name>
<feature type="transmembrane region" description="Helical" evidence="1">
    <location>
        <begin position="99"/>
        <end position="116"/>
    </location>
</feature>
<evidence type="ECO:0000256" key="1">
    <source>
        <dbReference type="SAM" id="Phobius"/>
    </source>
</evidence>
<keyword evidence="1" id="KW-0472">Membrane</keyword>
<evidence type="ECO:0000259" key="2">
    <source>
        <dbReference type="Pfam" id="PF00892"/>
    </source>
</evidence>
<feature type="transmembrane region" description="Helical" evidence="1">
    <location>
        <begin position="66"/>
        <end position="87"/>
    </location>
</feature>
<feature type="domain" description="EamA" evidence="2">
    <location>
        <begin position="6"/>
        <end position="139"/>
    </location>
</feature>
<evidence type="ECO:0000313" key="3">
    <source>
        <dbReference type="EMBL" id="OZI18141.1"/>
    </source>
</evidence>
<keyword evidence="1" id="KW-1133">Transmembrane helix</keyword>
<dbReference type="GO" id="GO:0016020">
    <property type="term" value="C:membrane"/>
    <property type="evidence" value="ECO:0007669"/>
    <property type="project" value="InterPro"/>
</dbReference>
<organism evidence="3 4">
    <name type="scientific">Bordetella genomosp. 7</name>
    <dbReference type="NCBI Taxonomy" id="1416805"/>
    <lineage>
        <taxon>Bacteria</taxon>
        <taxon>Pseudomonadati</taxon>
        <taxon>Pseudomonadota</taxon>
        <taxon>Betaproteobacteria</taxon>
        <taxon>Burkholderiales</taxon>
        <taxon>Alcaligenaceae</taxon>
        <taxon>Bordetella</taxon>
    </lineage>
</organism>
<dbReference type="InterPro" id="IPR037185">
    <property type="entry name" value="EmrE-like"/>
</dbReference>